<dbReference type="RefSeq" id="WP_114004334.1">
    <property type="nucleotide sequence ID" value="NZ_QGDC01000003.1"/>
</dbReference>
<proteinExistence type="predicted"/>
<evidence type="ECO:0000313" key="2">
    <source>
        <dbReference type="EMBL" id="RCH55418.1"/>
    </source>
</evidence>
<name>A0A367GQR7_9SPHI</name>
<evidence type="ECO:0000256" key="1">
    <source>
        <dbReference type="SAM" id="Phobius"/>
    </source>
</evidence>
<evidence type="ECO:0008006" key="4">
    <source>
        <dbReference type="Google" id="ProtNLM"/>
    </source>
</evidence>
<dbReference type="AlphaFoldDB" id="A0A367GQR7"/>
<keyword evidence="3" id="KW-1185">Reference proteome</keyword>
<sequence>METSKIIEQAFIIALIVLFIHACTWKGMIFDGIKKIVEPKGHLYKPLYGCPICMTPYYGAVIYLLFFNVSFVNGLLTVAAASGFSVISVLLIDIKDALCKSHDEKHS</sequence>
<feature type="transmembrane region" description="Helical" evidence="1">
    <location>
        <begin position="72"/>
        <end position="92"/>
    </location>
</feature>
<evidence type="ECO:0000313" key="3">
    <source>
        <dbReference type="Proteomes" id="UP000253209"/>
    </source>
</evidence>
<comment type="caution">
    <text evidence="2">The sequence shown here is derived from an EMBL/GenBank/DDBJ whole genome shotgun (WGS) entry which is preliminary data.</text>
</comment>
<organism evidence="2 3">
    <name type="scientific">Mucilaginibacter hurinus</name>
    <dbReference type="NCBI Taxonomy" id="2201324"/>
    <lineage>
        <taxon>Bacteria</taxon>
        <taxon>Pseudomonadati</taxon>
        <taxon>Bacteroidota</taxon>
        <taxon>Sphingobacteriia</taxon>
        <taxon>Sphingobacteriales</taxon>
        <taxon>Sphingobacteriaceae</taxon>
        <taxon>Mucilaginibacter</taxon>
    </lineage>
</organism>
<dbReference type="Proteomes" id="UP000253209">
    <property type="component" value="Unassembled WGS sequence"/>
</dbReference>
<protein>
    <recommendedName>
        <fullName evidence="4">DUF1360 domain-containing protein</fullName>
    </recommendedName>
</protein>
<dbReference type="OrthoDB" id="797355at2"/>
<reference evidence="2 3" key="1">
    <citation type="submission" date="2018-05" db="EMBL/GenBank/DDBJ databases">
        <title>Mucilaginibacter hurinus sp. nov., isolated from briquette warehouse soil.</title>
        <authorList>
            <person name="Choi L."/>
        </authorList>
    </citation>
    <scope>NUCLEOTIDE SEQUENCE [LARGE SCALE GENOMIC DNA]</scope>
    <source>
        <strain evidence="2 3">ZR32</strain>
    </source>
</reference>
<feature type="transmembrane region" description="Helical" evidence="1">
    <location>
        <begin position="46"/>
        <end position="66"/>
    </location>
</feature>
<keyword evidence="1" id="KW-0472">Membrane</keyword>
<accession>A0A367GQR7</accession>
<dbReference type="EMBL" id="QGDC01000003">
    <property type="protein sequence ID" value="RCH55418.1"/>
    <property type="molecule type" value="Genomic_DNA"/>
</dbReference>
<gene>
    <name evidence="2" type="ORF">DJ568_05865</name>
</gene>
<keyword evidence="1" id="KW-1133">Transmembrane helix</keyword>
<feature type="transmembrane region" description="Helical" evidence="1">
    <location>
        <begin position="6"/>
        <end position="25"/>
    </location>
</feature>
<keyword evidence="1" id="KW-0812">Transmembrane</keyword>